<dbReference type="EMBL" id="JAOAOG010000298">
    <property type="protein sequence ID" value="KAJ6231726.1"/>
    <property type="molecule type" value="Genomic_DNA"/>
</dbReference>
<evidence type="ECO:0000313" key="10">
    <source>
        <dbReference type="Proteomes" id="UP001150062"/>
    </source>
</evidence>
<dbReference type="Pfam" id="PF00631">
    <property type="entry name" value="G-gamma"/>
    <property type="match status" value="1"/>
</dbReference>
<evidence type="ECO:0000313" key="7">
    <source>
        <dbReference type="EMBL" id="KAJ6231725.1"/>
    </source>
</evidence>
<dbReference type="SUPFAM" id="SSF48670">
    <property type="entry name" value="Transducin (heterotrimeric G protein), gamma chain"/>
    <property type="match status" value="1"/>
</dbReference>
<dbReference type="EMBL" id="JAOAOG010000334">
    <property type="protein sequence ID" value="KAJ6227494.1"/>
    <property type="molecule type" value="Genomic_DNA"/>
</dbReference>
<dbReference type="SMART" id="SM01224">
    <property type="entry name" value="G_gamma"/>
    <property type="match status" value="1"/>
</dbReference>
<protein>
    <submittedName>
        <fullName evidence="2 5">Guanine nucleotide-binding protein subunit gamma</fullName>
    </submittedName>
</protein>
<dbReference type="InterPro" id="IPR015898">
    <property type="entry name" value="G-protein_gamma-like_dom"/>
</dbReference>
<dbReference type="EMBL" id="JAOAOG010000298">
    <property type="protein sequence ID" value="KAJ6231725.1"/>
    <property type="molecule type" value="Genomic_DNA"/>
</dbReference>
<evidence type="ECO:0000313" key="8">
    <source>
        <dbReference type="EMBL" id="KAJ6231726.1"/>
    </source>
</evidence>
<name>A0AAV7Y7T5_9EUKA</name>
<evidence type="ECO:0000313" key="9">
    <source>
        <dbReference type="Proteomes" id="UP001146793"/>
    </source>
</evidence>
<evidence type="ECO:0000313" key="3">
    <source>
        <dbReference type="EMBL" id="KAJ3441621.1"/>
    </source>
</evidence>
<evidence type="ECO:0000313" key="2">
    <source>
        <dbReference type="EMBL" id="KAJ3423902.1"/>
    </source>
</evidence>
<keyword evidence="10" id="KW-1185">Reference proteome</keyword>
<dbReference type="EMBL" id="JAOAOG010000334">
    <property type="protein sequence ID" value="KAJ6227497.1"/>
    <property type="molecule type" value="Genomic_DNA"/>
</dbReference>
<dbReference type="InterPro" id="IPR036284">
    <property type="entry name" value="GGL_sf"/>
</dbReference>
<dbReference type="EMBL" id="JANTQA010000075">
    <property type="protein sequence ID" value="KAJ3423902.1"/>
    <property type="molecule type" value="Genomic_DNA"/>
</dbReference>
<evidence type="ECO:0000313" key="5">
    <source>
        <dbReference type="EMBL" id="KAJ6227494.1"/>
    </source>
</evidence>
<evidence type="ECO:0000313" key="4">
    <source>
        <dbReference type="EMBL" id="KAJ3441622.1"/>
    </source>
</evidence>
<sequence length="72" mass="8064">MSGQLNRYLAQRDRLSKELESLKKVESMGSVCNSLIQYTQSITDPLVPGTDNSNNPWLNLDEEEPGCCCVLM</sequence>
<dbReference type="Proteomes" id="UP001146793">
    <property type="component" value="Unassembled WGS sequence"/>
</dbReference>
<dbReference type="Gene3D" id="4.10.260.10">
    <property type="entry name" value="Transducin (heterotrimeric G protein), gamma chain"/>
    <property type="match status" value="1"/>
</dbReference>
<dbReference type="EMBL" id="JANTQA010000029">
    <property type="protein sequence ID" value="KAJ3441621.1"/>
    <property type="molecule type" value="Genomic_DNA"/>
</dbReference>
<dbReference type="Proteomes" id="UP001150062">
    <property type="component" value="Unassembled WGS sequence"/>
</dbReference>
<evidence type="ECO:0000313" key="6">
    <source>
        <dbReference type="EMBL" id="KAJ6227497.1"/>
    </source>
</evidence>
<dbReference type="EMBL" id="JANTQA010000029">
    <property type="protein sequence ID" value="KAJ3441622.1"/>
    <property type="molecule type" value="Genomic_DNA"/>
</dbReference>
<dbReference type="AlphaFoldDB" id="A0AAV7Y7T5"/>
<feature type="domain" description="G protein gamma" evidence="1">
    <location>
        <begin position="1"/>
        <end position="72"/>
    </location>
</feature>
<gene>
    <name evidence="3" type="ORF">M0812_13634</name>
    <name evidence="4" type="ORF">M0812_13635</name>
    <name evidence="2" type="ORF">M0812_29533</name>
    <name evidence="7" type="ORF">M0813_05456</name>
    <name evidence="8" type="ORF">M0813_05457</name>
    <name evidence="5" type="ORF">M0813_09733</name>
    <name evidence="6" type="ORF">M0813_09736</name>
</gene>
<proteinExistence type="predicted"/>
<evidence type="ECO:0000259" key="1">
    <source>
        <dbReference type="SMART" id="SM01224"/>
    </source>
</evidence>
<dbReference type="GO" id="GO:0007186">
    <property type="term" value="P:G protein-coupled receptor signaling pathway"/>
    <property type="evidence" value="ECO:0007669"/>
    <property type="project" value="InterPro"/>
</dbReference>
<accession>A0AAV7Y7T5</accession>
<reference evidence="2" key="2">
    <citation type="submission" date="2022-08" db="EMBL/GenBank/DDBJ databases">
        <title>Novel sulphate-reducing endosymbionts in the free-living metamonad Anaeramoeba.</title>
        <authorList>
            <person name="Jerlstrom-Hultqvist J."/>
            <person name="Cepicka I."/>
            <person name="Gallot-Lavallee L."/>
            <person name="Salas-Leiva D."/>
            <person name="Curtis B.A."/>
            <person name="Zahonova K."/>
            <person name="Pipaliya S."/>
            <person name="Dacks J."/>
            <person name="Roger A.J."/>
        </authorList>
    </citation>
    <scope>NUCLEOTIDE SEQUENCE</scope>
    <source>
        <strain evidence="2">Busselton2</strain>
    </source>
</reference>
<reference evidence="5" key="1">
    <citation type="submission" date="2022-08" db="EMBL/GenBank/DDBJ databases">
        <title>Novel sulfate-reducing endosymbionts in the free-living metamonad Anaeramoeba.</title>
        <authorList>
            <person name="Jerlstrom-Hultqvist J."/>
            <person name="Cepicka I."/>
            <person name="Gallot-Lavallee L."/>
            <person name="Salas-Leiva D."/>
            <person name="Curtis B.A."/>
            <person name="Zahonova K."/>
            <person name="Pipaliya S."/>
            <person name="Dacks J."/>
            <person name="Roger A.J."/>
        </authorList>
    </citation>
    <scope>NUCLEOTIDE SEQUENCE</scope>
    <source>
        <strain evidence="5">Schooner1</strain>
    </source>
</reference>
<organism evidence="2 9">
    <name type="scientific">Anaeramoeba flamelloides</name>
    <dbReference type="NCBI Taxonomy" id="1746091"/>
    <lineage>
        <taxon>Eukaryota</taxon>
        <taxon>Metamonada</taxon>
        <taxon>Anaeramoebidae</taxon>
        <taxon>Anaeramoeba</taxon>
    </lineage>
</organism>
<comment type="caution">
    <text evidence="2">The sequence shown here is derived from an EMBL/GenBank/DDBJ whole genome shotgun (WGS) entry which is preliminary data.</text>
</comment>